<evidence type="ECO:0000313" key="1">
    <source>
        <dbReference type="EMBL" id="ERL93653.1"/>
    </source>
</evidence>
<gene>
    <name evidence="1" type="ORF">D910_10941</name>
</gene>
<proteinExistence type="predicted"/>
<dbReference type="AlphaFoldDB" id="U4UMD9"/>
<accession>U4UMD9</accession>
<dbReference type="EMBL" id="KB632366">
    <property type="protein sequence ID" value="ERL93653.1"/>
    <property type="molecule type" value="Genomic_DNA"/>
</dbReference>
<reference evidence="1 2" key="1">
    <citation type="journal article" date="2013" name="Genome Biol.">
        <title>Draft genome of the mountain pine beetle, Dendroctonus ponderosae Hopkins, a major forest pest.</title>
        <authorList>
            <person name="Keeling C.I."/>
            <person name="Yuen M.M."/>
            <person name="Liao N.Y."/>
            <person name="Docking T.R."/>
            <person name="Chan S.K."/>
            <person name="Taylor G.A."/>
            <person name="Palmquist D.L."/>
            <person name="Jackman S.D."/>
            <person name="Nguyen A."/>
            <person name="Li M."/>
            <person name="Henderson H."/>
            <person name="Janes J.K."/>
            <person name="Zhao Y."/>
            <person name="Pandoh P."/>
            <person name="Moore R."/>
            <person name="Sperling F.A."/>
            <person name="Huber D.P."/>
            <person name="Birol I."/>
            <person name="Jones S.J."/>
            <person name="Bohlmann J."/>
        </authorList>
    </citation>
    <scope>NUCLEOTIDE SEQUENCE</scope>
</reference>
<organism evidence="1 2">
    <name type="scientific">Dendroctonus ponderosae</name>
    <name type="common">Mountain pine beetle</name>
    <dbReference type="NCBI Taxonomy" id="77166"/>
    <lineage>
        <taxon>Eukaryota</taxon>
        <taxon>Metazoa</taxon>
        <taxon>Ecdysozoa</taxon>
        <taxon>Arthropoda</taxon>
        <taxon>Hexapoda</taxon>
        <taxon>Insecta</taxon>
        <taxon>Pterygota</taxon>
        <taxon>Neoptera</taxon>
        <taxon>Endopterygota</taxon>
        <taxon>Coleoptera</taxon>
        <taxon>Polyphaga</taxon>
        <taxon>Cucujiformia</taxon>
        <taxon>Curculionidae</taxon>
        <taxon>Scolytinae</taxon>
        <taxon>Dendroctonus</taxon>
    </lineage>
</organism>
<dbReference type="Proteomes" id="UP000030742">
    <property type="component" value="Unassembled WGS sequence"/>
</dbReference>
<protein>
    <submittedName>
        <fullName evidence="1">Uncharacterized protein</fullName>
    </submittedName>
</protein>
<name>U4UMD9_DENPD</name>
<dbReference type="OrthoDB" id="8197773at2759"/>
<evidence type="ECO:0000313" key="2">
    <source>
        <dbReference type="Proteomes" id="UP000030742"/>
    </source>
</evidence>
<sequence>MGDLSKPSKAQPALQCRARADQVKRNAFSVHFPLAEREPGTIFDWSAFLRQTVGERLDDAEIRATNWFKSREPCLADWGLRGPPKTEPEPKLSSSYIPAAMQIIAHDTELMKYVIKPPAGAASTTTTTLRPTPAHKPALFAPTEPLGPSAYFSASGARDQYLQLQQPSSGLSYFDRYPTYQAGRGLEEQALIYQEAQKYLGQAFGDVLRLANSLDPELPTKNDESRVQEFSQKFEDSDLSYRFEVLNKKKVPPTKAYVTLLSLYDLLNKEAKRLMLNKFAGYTDEVLGNLVAFSGSTSGHQLKGVLGKVLEKRDTRKADVLAKIKALVAELEMEHSYINEALKTIPPLVFAL</sequence>